<dbReference type="PANTHER" id="PTHR33202">
    <property type="entry name" value="ZINC UPTAKE REGULATION PROTEIN"/>
    <property type="match status" value="1"/>
</dbReference>
<protein>
    <submittedName>
        <fullName evidence="11">Fur family transcriptional regulator</fullName>
    </submittedName>
</protein>
<comment type="subcellular location">
    <subcellularLocation>
        <location evidence="1">Cytoplasm</location>
    </subcellularLocation>
</comment>
<dbReference type="InterPro" id="IPR002481">
    <property type="entry name" value="FUR"/>
</dbReference>
<dbReference type="PANTHER" id="PTHR33202:SF18">
    <property type="entry name" value="TRANSCRIPTIONAL REGULATOR FURA"/>
    <property type="match status" value="1"/>
</dbReference>
<evidence type="ECO:0000256" key="8">
    <source>
        <dbReference type="ARBA" id="ARBA00023015"/>
    </source>
</evidence>
<dbReference type="InterPro" id="IPR036388">
    <property type="entry name" value="WH-like_DNA-bd_sf"/>
</dbReference>
<dbReference type="InterPro" id="IPR043135">
    <property type="entry name" value="Fur_C"/>
</dbReference>
<dbReference type="RefSeq" id="WP_078649849.1">
    <property type="nucleotide sequence ID" value="NZ_JBHSPX010000008.1"/>
</dbReference>
<name>A0ABW1MRN5_9ACTN</name>
<accession>A0ABW1MRN5</accession>
<evidence type="ECO:0000256" key="1">
    <source>
        <dbReference type="ARBA" id="ARBA00004496"/>
    </source>
</evidence>
<comment type="caution">
    <text evidence="11">The sequence shown here is derived from an EMBL/GenBank/DDBJ whole genome shotgun (WGS) entry which is preliminary data.</text>
</comment>
<dbReference type="Pfam" id="PF01475">
    <property type="entry name" value="FUR"/>
    <property type="match status" value="1"/>
</dbReference>
<dbReference type="Gene3D" id="3.30.1490.190">
    <property type="match status" value="1"/>
</dbReference>
<reference evidence="12" key="1">
    <citation type="journal article" date="2019" name="Int. J. Syst. Evol. Microbiol.">
        <title>The Global Catalogue of Microorganisms (GCM) 10K type strain sequencing project: providing services to taxonomists for standard genome sequencing and annotation.</title>
        <authorList>
            <consortium name="The Broad Institute Genomics Platform"/>
            <consortium name="The Broad Institute Genome Sequencing Center for Infectious Disease"/>
            <person name="Wu L."/>
            <person name="Ma J."/>
        </authorList>
    </citation>
    <scope>NUCLEOTIDE SEQUENCE [LARGE SCALE GENOMIC DNA]</scope>
    <source>
        <strain evidence="12">CGMCC 1.15180</strain>
    </source>
</reference>
<keyword evidence="3" id="KW-0963">Cytoplasm</keyword>
<dbReference type="InterPro" id="IPR036390">
    <property type="entry name" value="WH_DNA-bd_sf"/>
</dbReference>
<evidence type="ECO:0000256" key="7">
    <source>
        <dbReference type="ARBA" id="ARBA00023004"/>
    </source>
</evidence>
<keyword evidence="12" id="KW-1185">Reference proteome</keyword>
<organism evidence="11 12">
    <name type="scientific">Streptomyces ochraceiscleroticus</name>
    <dbReference type="NCBI Taxonomy" id="47761"/>
    <lineage>
        <taxon>Bacteria</taxon>
        <taxon>Bacillati</taxon>
        <taxon>Actinomycetota</taxon>
        <taxon>Actinomycetes</taxon>
        <taxon>Kitasatosporales</taxon>
        <taxon>Streptomycetaceae</taxon>
        <taxon>Streptomyces</taxon>
    </lineage>
</organism>
<dbReference type="Proteomes" id="UP001596139">
    <property type="component" value="Unassembled WGS sequence"/>
</dbReference>
<evidence type="ECO:0000256" key="3">
    <source>
        <dbReference type="ARBA" id="ARBA00022490"/>
    </source>
</evidence>
<comment type="similarity">
    <text evidence="2">Belongs to the Fur family.</text>
</comment>
<evidence type="ECO:0000313" key="12">
    <source>
        <dbReference type="Proteomes" id="UP001596139"/>
    </source>
</evidence>
<dbReference type="EMBL" id="JBHSPX010000008">
    <property type="protein sequence ID" value="MFC6066519.1"/>
    <property type="molecule type" value="Genomic_DNA"/>
</dbReference>
<dbReference type="Gene3D" id="1.10.10.10">
    <property type="entry name" value="Winged helix-like DNA-binding domain superfamily/Winged helix DNA-binding domain"/>
    <property type="match status" value="1"/>
</dbReference>
<keyword evidence="8" id="KW-0805">Transcription regulation</keyword>
<dbReference type="SUPFAM" id="SSF46785">
    <property type="entry name" value="Winged helix' DNA-binding domain"/>
    <property type="match status" value="1"/>
</dbReference>
<proteinExistence type="inferred from homology"/>
<keyword evidence="5" id="KW-0479">Metal-binding</keyword>
<keyword evidence="10" id="KW-0804">Transcription</keyword>
<evidence type="ECO:0000256" key="10">
    <source>
        <dbReference type="ARBA" id="ARBA00023163"/>
    </source>
</evidence>
<sequence>MKRDVLPEQREAAMQQLRDVGLRVTGPRLEVLKVLREGGHLDVEEITSIARERLGTLTSQAVYEMLKHFLDTGLVTKFDRPGFPAVFEAATEPHHHALCTRCGRVVNVDVQAPTPTRKGLSGWRMNAAELVYKGECPECR</sequence>
<keyword evidence="7" id="KW-0408">Iron</keyword>
<keyword evidence="9" id="KW-0238">DNA-binding</keyword>
<keyword evidence="4" id="KW-0678">Repressor</keyword>
<evidence type="ECO:0000313" key="11">
    <source>
        <dbReference type="EMBL" id="MFC6066519.1"/>
    </source>
</evidence>
<evidence type="ECO:0000256" key="2">
    <source>
        <dbReference type="ARBA" id="ARBA00007957"/>
    </source>
</evidence>
<evidence type="ECO:0000256" key="5">
    <source>
        <dbReference type="ARBA" id="ARBA00022723"/>
    </source>
</evidence>
<evidence type="ECO:0000256" key="6">
    <source>
        <dbReference type="ARBA" id="ARBA00022833"/>
    </source>
</evidence>
<keyword evidence="6" id="KW-0862">Zinc</keyword>
<evidence type="ECO:0000256" key="4">
    <source>
        <dbReference type="ARBA" id="ARBA00022491"/>
    </source>
</evidence>
<evidence type="ECO:0000256" key="9">
    <source>
        <dbReference type="ARBA" id="ARBA00023125"/>
    </source>
</evidence>
<gene>
    <name evidence="11" type="ORF">ACFP4F_28785</name>
</gene>